<evidence type="ECO:0000313" key="2">
    <source>
        <dbReference type="EMBL" id="SCB19917.1"/>
    </source>
</evidence>
<reference evidence="3" key="1">
    <citation type="submission" date="2016-08" db="EMBL/GenBank/DDBJ databases">
        <authorList>
            <person name="Varghese N."/>
            <person name="Submissions Spin"/>
        </authorList>
    </citation>
    <scope>NUCLEOTIDE SEQUENCE [LARGE SCALE GENOMIC DNA]</scope>
    <source>
        <strain evidence="3">P1-7</strain>
    </source>
</reference>
<dbReference type="SUPFAM" id="SSF55729">
    <property type="entry name" value="Acyl-CoA N-acyltransferases (Nat)"/>
    <property type="match status" value="1"/>
</dbReference>
<protein>
    <recommendedName>
        <fullName evidence="1">N-acyl amino acid synthase FeeM catalytic core domain-containing protein</fullName>
    </recommendedName>
</protein>
<sequence length="251" mass="28754">MTHVSIKESGFAGKLMEVLDHVEYRRIESSEDMEDVARLRYKAYKAHAVLPVAAKNLIDDIDFDDHAYIFGVYYYEELVSTVRIHHVTPDHRVCQSTGIFPDEIHAFLDAGMTLIDPARFAVDPDFELELPALPYLTLRPAIVGAIYFDTDRVMQHIRPAHAAFYKRVFYADTVVPPRMTKTYGFELTLLASRSKEIRGKLMQRYPFFDSEPCERRMMFSRGEDTGSPPLTILPTARLASGVRRDIRGQFG</sequence>
<dbReference type="Proteomes" id="UP000199205">
    <property type="component" value="Unassembled WGS sequence"/>
</dbReference>
<accession>A0A1C3UX87</accession>
<feature type="domain" description="N-acyl amino acid synthase FeeM catalytic core" evidence="1">
    <location>
        <begin position="35"/>
        <end position="191"/>
    </location>
</feature>
<dbReference type="InterPro" id="IPR016181">
    <property type="entry name" value="Acyl_CoA_acyltransferase"/>
</dbReference>
<proteinExistence type="predicted"/>
<dbReference type="InterPro" id="IPR054597">
    <property type="entry name" value="FeeM_cat"/>
</dbReference>
<dbReference type="Pfam" id="PF21926">
    <property type="entry name" value="FeeM"/>
    <property type="match status" value="1"/>
</dbReference>
<gene>
    <name evidence="2" type="ORF">GA0061101_103467</name>
</gene>
<name>A0A1C3UX87_9HYPH</name>
<dbReference type="AlphaFoldDB" id="A0A1C3UX87"/>
<dbReference type="RefSeq" id="WP_037196338.1">
    <property type="nucleotide sequence ID" value="NZ_FMAF01000003.1"/>
</dbReference>
<evidence type="ECO:0000259" key="1">
    <source>
        <dbReference type="Pfam" id="PF21926"/>
    </source>
</evidence>
<organism evidence="2 3">
    <name type="scientific">Rhizobium lusitanum</name>
    <dbReference type="NCBI Taxonomy" id="293958"/>
    <lineage>
        <taxon>Bacteria</taxon>
        <taxon>Pseudomonadati</taxon>
        <taxon>Pseudomonadota</taxon>
        <taxon>Alphaproteobacteria</taxon>
        <taxon>Hyphomicrobiales</taxon>
        <taxon>Rhizobiaceae</taxon>
        <taxon>Rhizobium/Agrobacterium group</taxon>
        <taxon>Rhizobium</taxon>
    </lineage>
</organism>
<evidence type="ECO:0000313" key="3">
    <source>
        <dbReference type="Proteomes" id="UP000199205"/>
    </source>
</evidence>
<dbReference type="Gene3D" id="3.40.630.30">
    <property type="match status" value="1"/>
</dbReference>
<dbReference type="EMBL" id="FMAF01000003">
    <property type="protein sequence ID" value="SCB19917.1"/>
    <property type="molecule type" value="Genomic_DNA"/>
</dbReference>
<dbReference type="OrthoDB" id="9812697at2"/>